<protein>
    <recommendedName>
        <fullName evidence="3">YCII-related domain-containing protein</fullName>
    </recommendedName>
</protein>
<dbReference type="SUPFAM" id="SSF54909">
    <property type="entry name" value="Dimeric alpha+beta barrel"/>
    <property type="match status" value="1"/>
</dbReference>
<proteinExistence type="predicted"/>
<dbReference type="EMBL" id="MAXA01000287">
    <property type="protein sequence ID" value="OHV18886.1"/>
    <property type="molecule type" value="Genomic_DNA"/>
</dbReference>
<comment type="caution">
    <text evidence="1">The sequence shown here is derived from an EMBL/GenBank/DDBJ whole genome shotgun (WGS) entry which is preliminary data.</text>
</comment>
<name>A0A1S1PCB1_9ACTN</name>
<evidence type="ECO:0000313" key="1">
    <source>
        <dbReference type="EMBL" id="OHV18886.1"/>
    </source>
</evidence>
<reference evidence="2" key="1">
    <citation type="submission" date="2016-07" db="EMBL/GenBank/DDBJ databases">
        <title>Frankia sp. NRRL B-16219 Genome sequencing.</title>
        <authorList>
            <person name="Ghodhbane-Gtari F."/>
            <person name="Swanson E."/>
            <person name="Gueddou A."/>
            <person name="Louati M."/>
            <person name="Nouioui I."/>
            <person name="Hezbri K."/>
            <person name="Abebe-Akele F."/>
            <person name="Simpson S."/>
            <person name="Morris K."/>
            <person name="Thomas K."/>
            <person name="Gtari M."/>
            <person name="Tisa L.S."/>
        </authorList>
    </citation>
    <scope>NUCLEOTIDE SEQUENCE [LARGE SCALE GENOMIC DNA]</scope>
    <source>
        <strain evidence="2">NRRL B-16219</strain>
    </source>
</reference>
<dbReference type="Proteomes" id="UP000179769">
    <property type="component" value="Unassembled WGS sequence"/>
</dbReference>
<organism evidence="1 2">
    <name type="scientific">Parafrankia soli</name>
    <dbReference type="NCBI Taxonomy" id="2599596"/>
    <lineage>
        <taxon>Bacteria</taxon>
        <taxon>Bacillati</taxon>
        <taxon>Actinomycetota</taxon>
        <taxon>Actinomycetes</taxon>
        <taxon>Frankiales</taxon>
        <taxon>Frankiaceae</taxon>
        <taxon>Parafrankia</taxon>
    </lineage>
</organism>
<accession>A0A1S1PCB1</accession>
<keyword evidence="2" id="KW-1185">Reference proteome</keyword>
<sequence>MSRYRLVVLSEPTAGKEDEYNEWYDQQHLGDLVAVDGIESAQRFRRVDGLPSEAAQVAPQRYLALYEIETDNIEDVLGDLMKRAGTTAMPISEALDLANATPWVFEEIGEPRKSEPPVS</sequence>
<dbReference type="OrthoDB" id="3481501at2"/>
<dbReference type="RefSeq" id="WP_071067245.1">
    <property type="nucleotide sequence ID" value="NZ_MAXA01000287.1"/>
</dbReference>
<dbReference type="AlphaFoldDB" id="A0A1S1PCB1"/>
<evidence type="ECO:0008006" key="3">
    <source>
        <dbReference type="Google" id="ProtNLM"/>
    </source>
</evidence>
<evidence type="ECO:0000313" key="2">
    <source>
        <dbReference type="Proteomes" id="UP000179769"/>
    </source>
</evidence>
<gene>
    <name evidence="1" type="ORF">BBK14_29760</name>
</gene>
<dbReference type="InterPro" id="IPR011008">
    <property type="entry name" value="Dimeric_a/b-barrel"/>
</dbReference>